<evidence type="ECO:0000256" key="2">
    <source>
        <dbReference type="SAM" id="Phobius"/>
    </source>
</evidence>
<sequence length="179" mass="20257">TLPRIPTITTLYKEQSKDAFSMKRSTKQHSPSQPLQKSEQKIIDGYPHITQLLQDQGTEHSGYSYLLYLPLVTIQRVGSVLHLLFISLLHAGDQLTLYTLYMMDNDRAVTGAVAGTAWFISLIWSVKNEMGSKVNSHVDAQRMVNETHNANWNTMKIPKLTSTPTSQIKITHVYDDLVN</sequence>
<feature type="transmembrane region" description="Helical" evidence="2">
    <location>
        <begin position="65"/>
        <end position="88"/>
    </location>
</feature>
<reference evidence="3" key="1">
    <citation type="submission" date="2021-06" db="EMBL/GenBank/DDBJ databases">
        <authorList>
            <person name="Kallberg Y."/>
            <person name="Tangrot J."/>
            <person name="Rosling A."/>
        </authorList>
    </citation>
    <scope>NUCLEOTIDE SEQUENCE</scope>
    <source>
        <strain evidence="3">MT106</strain>
    </source>
</reference>
<feature type="transmembrane region" description="Helical" evidence="2">
    <location>
        <begin position="108"/>
        <end position="126"/>
    </location>
</feature>
<dbReference type="AlphaFoldDB" id="A0A9N9HCF6"/>
<evidence type="ECO:0000256" key="1">
    <source>
        <dbReference type="SAM" id="MobiDB-lite"/>
    </source>
</evidence>
<keyword evidence="4" id="KW-1185">Reference proteome</keyword>
<feature type="region of interest" description="Disordered" evidence="1">
    <location>
        <begin position="17"/>
        <end position="37"/>
    </location>
</feature>
<keyword evidence="2" id="KW-0812">Transmembrane</keyword>
<evidence type="ECO:0000313" key="4">
    <source>
        <dbReference type="Proteomes" id="UP000789831"/>
    </source>
</evidence>
<comment type="caution">
    <text evidence="3">The sequence shown here is derived from an EMBL/GenBank/DDBJ whole genome shotgun (WGS) entry which is preliminary data.</text>
</comment>
<accession>A0A9N9HCF6</accession>
<proteinExistence type="predicted"/>
<protein>
    <submittedName>
        <fullName evidence="3">6538_t:CDS:1</fullName>
    </submittedName>
</protein>
<feature type="non-terminal residue" evidence="3">
    <location>
        <position position="1"/>
    </location>
</feature>
<organism evidence="3 4">
    <name type="scientific">Ambispora gerdemannii</name>
    <dbReference type="NCBI Taxonomy" id="144530"/>
    <lineage>
        <taxon>Eukaryota</taxon>
        <taxon>Fungi</taxon>
        <taxon>Fungi incertae sedis</taxon>
        <taxon>Mucoromycota</taxon>
        <taxon>Glomeromycotina</taxon>
        <taxon>Glomeromycetes</taxon>
        <taxon>Archaeosporales</taxon>
        <taxon>Ambisporaceae</taxon>
        <taxon>Ambispora</taxon>
    </lineage>
</organism>
<evidence type="ECO:0000313" key="3">
    <source>
        <dbReference type="EMBL" id="CAG8669605.1"/>
    </source>
</evidence>
<keyword evidence="2" id="KW-1133">Transmembrane helix</keyword>
<gene>
    <name evidence="3" type="ORF">AGERDE_LOCUS12195</name>
</gene>
<keyword evidence="2" id="KW-0472">Membrane</keyword>
<name>A0A9N9HCF6_9GLOM</name>
<dbReference type="Proteomes" id="UP000789831">
    <property type="component" value="Unassembled WGS sequence"/>
</dbReference>
<feature type="compositionally biased region" description="Polar residues" evidence="1">
    <location>
        <begin position="28"/>
        <end position="37"/>
    </location>
</feature>
<dbReference type="EMBL" id="CAJVPL010007432">
    <property type="protein sequence ID" value="CAG8669605.1"/>
    <property type="molecule type" value="Genomic_DNA"/>
</dbReference>